<organism evidence="2 3">
    <name type="scientific">Zhongshania aliphaticivorans</name>
    <dbReference type="NCBI Taxonomy" id="1470434"/>
    <lineage>
        <taxon>Bacteria</taxon>
        <taxon>Pseudomonadati</taxon>
        <taxon>Pseudomonadota</taxon>
        <taxon>Gammaproteobacteria</taxon>
        <taxon>Cellvibrionales</taxon>
        <taxon>Spongiibacteraceae</taxon>
        <taxon>Zhongshania</taxon>
    </lineage>
</organism>
<accession>A0A127M7D6</accession>
<evidence type="ECO:0000313" key="2">
    <source>
        <dbReference type="EMBL" id="AMO69111.1"/>
    </source>
</evidence>
<dbReference type="InterPro" id="IPR049191">
    <property type="entry name" value="SutA_RBD"/>
</dbReference>
<evidence type="ECO:0000313" key="3">
    <source>
        <dbReference type="Proteomes" id="UP000074119"/>
    </source>
</evidence>
<gene>
    <name evidence="2" type="ORF">AZF00_12705</name>
</gene>
<dbReference type="RefSeq" id="WP_008248792.1">
    <property type="nucleotide sequence ID" value="NZ_CP014544.1"/>
</dbReference>
<dbReference type="AlphaFoldDB" id="A0A127M7D6"/>
<reference evidence="2 3" key="1">
    <citation type="submission" date="2015-12" db="EMBL/GenBank/DDBJ databases">
        <authorList>
            <person name="Shamseldin A."/>
            <person name="Moawad H."/>
            <person name="Abd El-Rahim W.M."/>
            <person name="Sadowsky M.J."/>
        </authorList>
    </citation>
    <scope>NUCLEOTIDE SEQUENCE [LARGE SCALE GENOMIC DNA]</scope>
    <source>
        <strain evidence="2 3">SM2</strain>
    </source>
</reference>
<dbReference type="Proteomes" id="UP000074119">
    <property type="component" value="Chromosome"/>
</dbReference>
<evidence type="ECO:0000259" key="1">
    <source>
        <dbReference type="Pfam" id="PF20661"/>
    </source>
</evidence>
<name>A0A127M7D6_9GAMM</name>
<protein>
    <recommendedName>
        <fullName evidence="1">Transcriptional regulator SutA RNAP-binding domain-containing protein</fullName>
    </recommendedName>
</protein>
<dbReference type="KEGG" id="zal:AZF00_12705"/>
<feature type="domain" description="Transcriptional regulator SutA RNAP-binding" evidence="1">
    <location>
        <begin position="19"/>
        <end position="40"/>
    </location>
</feature>
<proteinExistence type="predicted"/>
<dbReference type="Pfam" id="PF20661">
    <property type="entry name" value="SutA-RBD"/>
    <property type="match status" value="1"/>
</dbReference>
<dbReference type="EMBL" id="CP014544">
    <property type="protein sequence ID" value="AMO69111.1"/>
    <property type="molecule type" value="Genomic_DNA"/>
</dbReference>
<sequence>MDRYIKQHGTHSNQYQQSLRAEISRQVDEFLNGGGKIEQLNGPQFQPHRAVRISNALITEAV</sequence>